<dbReference type="PRINTS" id="PR01038">
    <property type="entry name" value="TRNASYNTHARG"/>
</dbReference>
<evidence type="ECO:0000256" key="10">
    <source>
        <dbReference type="ARBA" id="ARBA00049339"/>
    </source>
</evidence>
<accession>A0A1I7UA87</accession>
<dbReference type="SMART" id="SM00836">
    <property type="entry name" value="DALR_1"/>
    <property type="match status" value="1"/>
</dbReference>
<dbReference type="GO" id="GO:0004814">
    <property type="term" value="F:arginine-tRNA ligase activity"/>
    <property type="evidence" value="ECO:0007669"/>
    <property type="project" value="UniProtKB-EC"/>
</dbReference>
<dbReference type="InterPro" id="IPR009080">
    <property type="entry name" value="tRNAsynth_Ia_anticodon-bd"/>
</dbReference>
<keyword evidence="5 12" id="KW-0067">ATP-binding</keyword>
<dbReference type="EC" id="6.1.1.19" evidence="2"/>
<evidence type="ECO:0000256" key="4">
    <source>
        <dbReference type="ARBA" id="ARBA00022741"/>
    </source>
</evidence>
<sequence>MSGEVCVQTLQRLRQAGSFRSLVENKYRGGPKKRIVIDYSSPNIAKQFHIGNLRSTLIGRYIDKVSRVMRNEVTSVNYLGDWGTQFAMIAAFWPQMRPSDQYWNSLTDVERIKQLTDCYVVANKNMKIDEEFRAKVYETYREMENKVTNGNEDQWENNENMRLWLQIRQISKHHLLQFYEKFDITFDQWLCESNQIRNAHKFAQELIDRGFTDNLDGRTIVRLRESDNQKKNIDEANYAILRKSDMSSLYLTREIAAIIERDATFQADRYLYVVDRAQRQHFKALTEILDKMGRSDLASKIEHVQYGRVRGLSTRNGRTEAVGEIIDKGRDLALKFMKSSKTFCMDPSIEQDIAEVLSLSTVIFNELKRARNSEYEFSFQNAFALNKNNALALQMKHSRLSSIEEKNKHLIPLLETCNKFPDFDTNDDVKRLMRLLNDLEEAVELSAEKLEACQLTVQLIHVAAAVGSVQKQLKVKDQPEEVAVPRLLLFSAVRNVLADGLRFLGITPARSM</sequence>
<dbReference type="InterPro" id="IPR008909">
    <property type="entry name" value="DALR_anticod-bd"/>
</dbReference>
<evidence type="ECO:0000256" key="9">
    <source>
        <dbReference type="ARBA" id="ARBA00039495"/>
    </source>
</evidence>
<dbReference type="PANTHER" id="PTHR11956:SF11">
    <property type="entry name" value="ARGININE--TRNA LIGASE, MITOCHONDRIAL-RELATED"/>
    <property type="match status" value="1"/>
</dbReference>
<evidence type="ECO:0000313" key="15">
    <source>
        <dbReference type="Proteomes" id="UP000095282"/>
    </source>
</evidence>
<dbReference type="FunFam" id="3.40.50.620:FF:000058">
    <property type="entry name" value="Mitochondrial arginyl-tRNA synthetase"/>
    <property type="match status" value="1"/>
</dbReference>
<dbReference type="PANTHER" id="PTHR11956">
    <property type="entry name" value="ARGINYL-TRNA SYNTHETASE"/>
    <property type="match status" value="1"/>
</dbReference>
<evidence type="ECO:0000256" key="13">
    <source>
        <dbReference type="SAM" id="Coils"/>
    </source>
</evidence>
<dbReference type="GO" id="GO:0005524">
    <property type="term" value="F:ATP binding"/>
    <property type="evidence" value="ECO:0007669"/>
    <property type="project" value="UniProtKB-KW"/>
</dbReference>
<evidence type="ECO:0000256" key="8">
    <source>
        <dbReference type="ARBA" id="ARBA00033033"/>
    </source>
</evidence>
<dbReference type="InterPro" id="IPR035684">
    <property type="entry name" value="ArgRS_core"/>
</dbReference>
<evidence type="ECO:0000256" key="5">
    <source>
        <dbReference type="ARBA" id="ARBA00022840"/>
    </source>
</evidence>
<evidence type="ECO:0000256" key="2">
    <source>
        <dbReference type="ARBA" id="ARBA00012837"/>
    </source>
</evidence>
<dbReference type="SUPFAM" id="SSF47323">
    <property type="entry name" value="Anticodon-binding domain of a subclass of class I aminoacyl-tRNA synthetases"/>
    <property type="match status" value="1"/>
</dbReference>
<keyword evidence="15" id="KW-1185">Reference proteome</keyword>
<dbReference type="STRING" id="1561998.A0A1I7UA87"/>
<feature type="domain" description="DALR anticodon binding" evidence="14">
    <location>
        <begin position="393"/>
        <end position="512"/>
    </location>
</feature>
<dbReference type="Proteomes" id="UP000095282">
    <property type="component" value="Unplaced"/>
</dbReference>
<dbReference type="Gene3D" id="1.10.730.10">
    <property type="entry name" value="Isoleucyl-tRNA Synthetase, Domain 1"/>
    <property type="match status" value="1"/>
</dbReference>
<dbReference type="GO" id="GO:0005739">
    <property type="term" value="C:mitochondrion"/>
    <property type="evidence" value="ECO:0007669"/>
    <property type="project" value="TreeGrafter"/>
</dbReference>
<dbReference type="PROSITE" id="PS00178">
    <property type="entry name" value="AA_TRNA_LIGASE_I"/>
    <property type="match status" value="1"/>
</dbReference>
<dbReference type="NCBIfam" id="TIGR00456">
    <property type="entry name" value="argS"/>
    <property type="match status" value="1"/>
</dbReference>
<keyword evidence="7 12" id="KW-0030">Aminoacyl-tRNA synthetase</keyword>
<dbReference type="AlphaFoldDB" id="A0A1I7UA87"/>
<keyword evidence="3 12" id="KW-0436">Ligase</keyword>
<comment type="catalytic activity">
    <reaction evidence="10">
        <text>tRNA(Arg) + L-arginine + ATP = L-arginyl-tRNA(Arg) + AMP + diphosphate</text>
        <dbReference type="Rhea" id="RHEA:20301"/>
        <dbReference type="Rhea" id="RHEA-COMP:9658"/>
        <dbReference type="Rhea" id="RHEA-COMP:9673"/>
        <dbReference type="ChEBI" id="CHEBI:30616"/>
        <dbReference type="ChEBI" id="CHEBI:32682"/>
        <dbReference type="ChEBI" id="CHEBI:33019"/>
        <dbReference type="ChEBI" id="CHEBI:78442"/>
        <dbReference type="ChEBI" id="CHEBI:78513"/>
        <dbReference type="ChEBI" id="CHEBI:456215"/>
        <dbReference type="EC" id="6.1.1.19"/>
    </reaction>
</comment>
<protein>
    <recommendedName>
        <fullName evidence="9">Probable arginine--tRNA ligase, mitochondrial</fullName>
        <ecNumber evidence="2">6.1.1.19</ecNumber>
    </recommendedName>
    <alternativeName>
        <fullName evidence="8">Arginyl-tRNA synthetase</fullName>
    </alternativeName>
</protein>
<keyword evidence="13" id="KW-0175">Coiled coil</keyword>
<evidence type="ECO:0000256" key="3">
    <source>
        <dbReference type="ARBA" id="ARBA00022598"/>
    </source>
</evidence>
<dbReference type="Pfam" id="PF00750">
    <property type="entry name" value="tRNA-synt_1d"/>
    <property type="match status" value="1"/>
</dbReference>
<dbReference type="SUPFAM" id="SSF52374">
    <property type="entry name" value="Nucleotidylyl transferase"/>
    <property type="match status" value="1"/>
</dbReference>
<dbReference type="InterPro" id="IPR001412">
    <property type="entry name" value="aa-tRNA-synth_I_CS"/>
</dbReference>
<evidence type="ECO:0000256" key="7">
    <source>
        <dbReference type="ARBA" id="ARBA00023146"/>
    </source>
</evidence>
<dbReference type="Gene3D" id="3.40.50.620">
    <property type="entry name" value="HUPs"/>
    <property type="match status" value="1"/>
</dbReference>
<evidence type="ECO:0000256" key="12">
    <source>
        <dbReference type="RuleBase" id="RU363038"/>
    </source>
</evidence>
<dbReference type="Pfam" id="PF05746">
    <property type="entry name" value="DALR_1"/>
    <property type="match status" value="1"/>
</dbReference>
<keyword evidence="6 12" id="KW-0648">Protein biosynthesis</keyword>
<dbReference type="InterPro" id="IPR001278">
    <property type="entry name" value="Arg-tRNA-ligase"/>
</dbReference>
<evidence type="ECO:0000256" key="6">
    <source>
        <dbReference type="ARBA" id="ARBA00022917"/>
    </source>
</evidence>
<proteinExistence type="inferred from homology"/>
<evidence type="ECO:0000256" key="11">
    <source>
        <dbReference type="ARBA" id="ARBA00049595"/>
    </source>
</evidence>
<dbReference type="FunFam" id="1.10.730.10:FF:000006">
    <property type="entry name" value="Arginyl-tRNA synthetase 2, mitochondrial"/>
    <property type="match status" value="1"/>
</dbReference>
<dbReference type="GO" id="GO:0006420">
    <property type="term" value="P:arginyl-tRNA aminoacylation"/>
    <property type="evidence" value="ECO:0007669"/>
    <property type="project" value="InterPro"/>
</dbReference>
<evidence type="ECO:0000259" key="14">
    <source>
        <dbReference type="SMART" id="SM00836"/>
    </source>
</evidence>
<evidence type="ECO:0000256" key="1">
    <source>
        <dbReference type="ARBA" id="ARBA00005594"/>
    </source>
</evidence>
<dbReference type="InterPro" id="IPR014729">
    <property type="entry name" value="Rossmann-like_a/b/a_fold"/>
</dbReference>
<keyword evidence="4 12" id="KW-0547">Nucleotide-binding</keyword>
<name>A0A1I7UA87_9PELO</name>
<comment type="function">
    <text evidence="11">Catalyzes the attachment of arginine to tRNA(Arg) in a two-step reaction: arginine is first activated by ATP to form Arg-AMP and then transferred to the acceptor end of tRNA(Arg).</text>
</comment>
<dbReference type="eggNOG" id="KOG1195">
    <property type="taxonomic scope" value="Eukaryota"/>
</dbReference>
<feature type="coiled-coil region" evidence="13">
    <location>
        <begin position="429"/>
        <end position="456"/>
    </location>
</feature>
<dbReference type="WBParaSite" id="Csp11.Scaffold629.g16442.t1">
    <property type="protein sequence ID" value="Csp11.Scaffold629.g16442.t1"/>
    <property type="gene ID" value="Csp11.Scaffold629.g16442"/>
</dbReference>
<dbReference type="GO" id="GO:0032543">
    <property type="term" value="P:mitochondrial translation"/>
    <property type="evidence" value="ECO:0007669"/>
    <property type="project" value="TreeGrafter"/>
</dbReference>
<organism evidence="15 16">
    <name type="scientific">Caenorhabditis tropicalis</name>
    <dbReference type="NCBI Taxonomy" id="1561998"/>
    <lineage>
        <taxon>Eukaryota</taxon>
        <taxon>Metazoa</taxon>
        <taxon>Ecdysozoa</taxon>
        <taxon>Nematoda</taxon>
        <taxon>Chromadorea</taxon>
        <taxon>Rhabditida</taxon>
        <taxon>Rhabditina</taxon>
        <taxon>Rhabditomorpha</taxon>
        <taxon>Rhabditoidea</taxon>
        <taxon>Rhabditidae</taxon>
        <taxon>Peloderinae</taxon>
        <taxon>Caenorhabditis</taxon>
    </lineage>
</organism>
<evidence type="ECO:0000313" key="16">
    <source>
        <dbReference type="WBParaSite" id="Csp11.Scaffold629.g16442.t1"/>
    </source>
</evidence>
<comment type="similarity">
    <text evidence="1 12">Belongs to the class-I aminoacyl-tRNA synthetase family.</text>
</comment>
<reference evidence="16" key="1">
    <citation type="submission" date="2016-11" db="UniProtKB">
        <authorList>
            <consortium name="WormBaseParasite"/>
        </authorList>
    </citation>
    <scope>IDENTIFICATION</scope>
</reference>